<dbReference type="Pfam" id="PF07875">
    <property type="entry name" value="Coat_F"/>
    <property type="match status" value="1"/>
</dbReference>
<name>A0A1M6KFM9_9BACL</name>
<gene>
    <name evidence="2" type="ORF">SAMN05443507_101235</name>
</gene>
<sequence>MYPQSPNPYTQTSMAANSWMEDQDLAYTVLADLKRVCREYTTAATESNCPAVRQMFVSLLNDSLQLQAELYHLMQQQGWYNTSSPAIRSELDKQVQQYRQSEQKTRQWAQQHRSQPQQPIPPNQTSAYTPLYPNGHYQ</sequence>
<dbReference type="InterPro" id="IPR012851">
    <property type="entry name" value="Spore_coat_CotF-like"/>
</dbReference>
<proteinExistence type="predicted"/>
<dbReference type="RefSeq" id="WP_238413658.1">
    <property type="nucleotide sequence ID" value="NZ_FRAF01000001.1"/>
</dbReference>
<evidence type="ECO:0000256" key="1">
    <source>
        <dbReference type="SAM" id="MobiDB-lite"/>
    </source>
</evidence>
<dbReference type="EMBL" id="FRAF01000001">
    <property type="protein sequence ID" value="SHJ57724.1"/>
    <property type="molecule type" value="Genomic_DNA"/>
</dbReference>
<dbReference type="Proteomes" id="UP000184016">
    <property type="component" value="Unassembled WGS sequence"/>
</dbReference>
<keyword evidence="3" id="KW-1185">Reference proteome</keyword>
<dbReference type="STRING" id="1830138.SAMN05443507_101235"/>
<evidence type="ECO:0000313" key="3">
    <source>
        <dbReference type="Proteomes" id="UP000184016"/>
    </source>
</evidence>
<accession>A0A1M6KFM9</accession>
<dbReference type="Gene3D" id="1.20.1260.10">
    <property type="match status" value="1"/>
</dbReference>
<evidence type="ECO:0000313" key="2">
    <source>
        <dbReference type="EMBL" id="SHJ57724.1"/>
    </source>
</evidence>
<protein>
    <submittedName>
        <fullName evidence="2">Coat F domain-containing protein</fullName>
    </submittedName>
</protein>
<dbReference type="AlphaFoldDB" id="A0A1M6KFM9"/>
<dbReference type="InterPro" id="IPR012347">
    <property type="entry name" value="Ferritin-like"/>
</dbReference>
<feature type="region of interest" description="Disordered" evidence="1">
    <location>
        <begin position="93"/>
        <end position="138"/>
    </location>
</feature>
<reference evidence="3" key="1">
    <citation type="submission" date="2016-11" db="EMBL/GenBank/DDBJ databases">
        <authorList>
            <person name="Varghese N."/>
            <person name="Submissions S."/>
        </authorList>
    </citation>
    <scope>NUCLEOTIDE SEQUENCE [LARGE SCALE GENOMIC DNA]</scope>
    <source>
        <strain evidence="3">USBA-503</strain>
    </source>
</reference>
<feature type="compositionally biased region" description="Polar residues" evidence="1">
    <location>
        <begin position="94"/>
        <end position="128"/>
    </location>
</feature>
<organism evidence="2 3">
    <name type="scientific">Alicyclobacillus tolerans</name>
    <dbReference type="NCBI Taxonomy" id="90970"/>
    <lineage>
        <taxon>Bacteria</taxon>
        <taxon>Bacillati</taxon>
        <taxon>Bacillota</taxon>
        <taxon>Bacilli</taxon>
        <taxon>Bacillales</taxon>
        <taxon>Alicyclobacillaceae</taxon>
        <taxon>Alicyclobacillus</taxon>
    </lineage>
</organism>